<evidence type="ECO:0000313" key="7">
    <source>
        <dbReference type="Proteomes" id="UP000694865"/>
    </source>
</evidence>
<reference evidence="8" key="1">
    <citation type="submission" date="2025-08" db="UniProtKB">
        <authorList>
            <consortium name="RefSeq"/>
        </authorList>
    </citation>
    <scope>IDENTIFICATION</scope>
    <source>
        <tissue evidence="8">Testes</tissue>
    </source>
</reference>
<evidence type="ECO:0000256" key="3">
    <source>
        <dbReference type="ARBA" id="ARBA00023004"/>
    </source>
</evidence>
<dbReference type="InterPro" id="IPR009050">
    <property type="entry name" value="Globin-like_sf"/>
</dbReference>
<keyword evidence="2" id="KW-0479">Metal-binding</keyword>
<dbReference type="Pfam" id="PF00042">
    <property type="entry name" value="Globin"/>
    <property type="match status" value="1"/>
</dbReference>
<keyword evidence="3" id="KW-0408">Iron</keyword>
<dbReference type="PROSITE" id="PS01033">
    <property type="entry name" value="GLOBIN"/>
    <property type="match status" value="1"/>
</dbReference>
<dbReference type="SUPFAM" id="SSF46458">
    <property type="entry name" value="Globin-like"/>
    <property type="match status" value="1"/>
</dbReference>
<feature type="compositionally biased region" description="Basic residues" evidence="5">
    <location>
        <begin position="184"/>
        <end position="194"/>
    </location>
</feature>
<sequence length="204" mass="23484">MGCSNSSHNCVSPKKEDSMEQLPPTSLTDQHRVILLDSWKVIQEDIAKVGVIMFMGLFETHPECKEVFMPFKELQGDDLRWSSALKAHGLRVMAVIERVLARIDSDEKIEEHLKALAKKHVEYGANSDLVRLFGPQFIGSMKRQLHKSWSDEMQDAWTVLFDIIIYHMTTNMVPEQPENNNIAKRQKSSRKSRTKYMIDNGHSQ</sequence>
<protein>
    <submittedName>
        <fullName evidence="8">Cytoglobin-1-like</fullName>
    </submittedName>
</protein>
<evidence type="ECO:0000256" key="1">
    <source>
        <dbReference type="ARBA" id="ARBA00022617"/>
    </source>
</evidence>
<dbReference type="PANTHER" id="PTHR46458:SF2">
    <property type="entry name" value="X GLOBIN"/>
    <property type="match status" value="1"/>
</dbReference>
<feature type="region of interest" description="Disordered" evidence="5">
    <location>
        <begin position="1"/>
        <end position="23"/>
    </location>
</feature>
<evidence type="ECO:0000313" key="8">
    <source>
        <dbReference type="RefSeq" id="XP_002739222.1"/>
    </source>
</evidence>
<evidence type="ECO:0000259" key="6">
    <source>
        <dbReference type="PROSITE" id="PS01033"/>
    </source>
</evidence>
<gene>
    <name evidence="8" type="primary">LOC100375093</name>
</gene>
<evidence type="ECO:0000256" key="4">
    <source>
        <dbReference type="RuleBase" id="RU000356"/>
    </source>
</evidence>
<dbReference type="GeneID" id="100375093"/>
<organism evidence="7 8">
    <name type="scientific">Saccoglossus kowalevskii</name>
    <name type="common">Acorn worm</name>
    <dbReference type="NCBI Taxonomy" id="10224"/>
    <lineage>
        <taxon>Eukaryota</taxon>
        <taxon>Metazoa</taxon>
        <taxon>Hemichordata</taxon>
        <taxon>Enteropneusta</taxon>
        <taxon>Harrimaniidae</taxon>
        <taxon>Saccoglossus</taxon>
    </lineage>
</organism>
<name>A0ABM0GX11_SACKO</name>
<dbReference type="Proteomes" id="UP000694865">
    <property type="component" value="Unplaced"/>
</dbReference>
<keyword evidence="4" id="KW-0561">Oxygen transport</keyword>
<feature type="region of interest" description="Disordered" evidence="5">
    <location>
        <begin position="175"/>
        <end position="204"/>
    </location>
</feature>
<dbReference type="InterPro" id="IPR050532">
    <property type="entry name" value="Globin-like_OT"/>
</dbReference>
<feature type="compositionally biased region" description="Polar residues" evidence="5">
    <location>
        <begin position="1"/>
        <end position="10"/>
    </location>
</feature>
<dbReference type="RefSeq" id="XP_002739222.1">
    <property type="nucleotide sequence ID" value="XM_002739176.2"/>
</dbReference>
<keyword evidence="1 4" id="KW-0349">Heme</keyword>
<dbReference type="PRINTS" id="PR00188">
    <property type="entry name" value="PLANTGLOBIN"/>
</dbReference>
<keyword evidence="4" id="KW-0813">Transport</keyword>
<evidence type="ECO:0000256" key="2">
    <source>
        <dbReference type="ARBA" id="ARBA00022723"/>
    </source>
</evidence>
<proteinExistence type="inferred from homology"/>
<keyword evidence="7" id="KW-1185">Reference proteome</keyword>
<dbReference type="InterPro" id="IPR012292">
    <property type="entry name" value="Globin/Proto"/>
</dbReference>
<dbReference type="PANTHER" id="PTHR46458">
    <property type="entry name" value="BLR2807 PROTEIN"/>
    <property type="match status" value="1"/>
</dbReference>
<accession>A0ABM0GX11</accession>
<comment type="similarity">
    <text evidence="4">Belongs to the globin family.</text>
</comment>
<dbReference type="Gene3D" id="1.10.490.10">
    <property type="entry name" value="Globins"/>
    <property type="match status" value="1"/>
</dbReference>
<feature type="domain" description="Globin" evidence="6">
    <location>
        <begin position="26"/>
        <end position="173"/>
    </location>
</feature>
<evidence type="ECO:0000256" key="5">
    <source>
        <dbReference type="SAM" id="MobiDB-lite"/>
    </source>
</evidence>
<dbReference type="InterPro" id="IPR000971">
    <property type="entry name" value="Globin"/>
</dbReference>